<dbReference type="EMBL" id="JBBNOP010000010">
    <property type="protein sequence ID" value="MEQ3363664.1"/>
    <property type="molecule type" value="Genomic_DNA"/>
</dbReference>
<dbReference type="Proteomes" id="UP001487305">
    <property type="component" value="Unassembled WGS sequence"/>
</dbReference>
<dbReference type="SUPFAM" id="SSF102114">
    <property type="entry name" value="Radical SAM enzymes"/>
    <property type="match status" value="1"/>
</dbReference>
<accession>A0ABV1JF08</accession>
<dbReference type="PANTHER" id="PTHR43432:SF5">
    <property type="entry name" value="ELP3_MIAA_NIFB-LIKE RADICAL SAM CORE DOMAIN-CONTAINING PROTEIN"/>
    <property type="match status" value="1"/>
</dbReference>
<dbReference type="CDD" id="cd01335">
    <property type="entry name" value="Radical_SAM"/>
    <property type="match status" value="1"/>
</dbReference>
<keyword evidence="2" id="KW-0408">Iron</keyword>
<comment type="caution">
    <text evidence="5">The sequence shown here is derived from an EMBL/GenBank/DDBJ whole genome shotgun (WGS) entry which is preliminary data.</text>
</comment>
<evidence type="ECO:0000259" key="4">
    <source>
        <dbReference type="Pfam" id="PF04055"/>
    </source>
</evidence>
<gene>
    <name evidence="5" type="ORF">AAA083_11830</name>
</gene>
<evidence type="ECO:0000256" key="1">
    <source>
        <dbReference type="ARBA" id="ARBA00022723"/>
    </source>
</evidence>
<name>A0ABV1JF08_9ACTN</name>
<dbReference type="SFLD" id="SFLDG01084">
    <property type="entry name" value="Uncharacterised_Radical_SAM_Su"/>
    <property type="match status" value="1"/>
</dbReference>
<dbReference type="RefSeq" id="WP_180963456.1">
    <property type="nucleotide sequence ID" value="NZ_JBBNOP010000010.1"/>
</dbReference>
<evidence type="ECO:0000256" key="3">
    <source>
        <dbReference type="ARBA" id="ARBA00023014"/>
    </source>
</evidence>
<dbReference type="InterPro" id="IPR040086">
    <property type="entry name" value="MJ0683-like"/>
</dbReference>
<keyword evidence="3" id="KW-0411">Iron-sulfur</keyword>
<protein>
    <submittedName>
        <fullName evidence="5">Radical SAM protein</fullName>
    </submittedName>
</protein>
<evidence type="ECO:0000313" key="6">
    <source>
        <dbReference type="Proteomes" id="UP001487305"/>
    </source>
</evidence>
<keyword evidence="1" id="KW-0479">Metal-binding</keyword>
<evidence type="ECO:0000313" key="5">
    <source>
        <dbReference type="EMBL" id="MEQ3363664.1"/>
    </source>
</evidence>
<dbReference type="Pfam" id="PF04055">
    <property type="entry name" value="Radical_SAM"/>
    <property type="match status" value="1"/>
</dbReference>
<feature type="domain" description="Radical SAM core" evidence="4">
    <location>
        <begin position="28"/>
        <end position="202"/>
    </location>
</feature>
<reference evidence="5 6" key="1">
    <citation type="submission" date="2024-04" db="EMBL/GenBank/DDBJ databases">
        <title>Human intestinal bacterial collection.</title>
        <authorList>
            <person name="Pauvert C."/>
            <person name="Hitch T.C.A."/>
            <person name="Clavel T."/>
        </authorList>
    </citation>
    <scope>NUCLEOTIDE SEQUENCE [LARGE SCALE GENOMIC DNA]</scope>
    <source>
        <strain evidence="5 6">CLA-KB-H42</strain>
    </source>
</reference>
<organism evidence="5 6">
    <name type="scientific">Raoultibacter massiliensis</name>
    <dbReference type="NCBI Taxonomy" id="1852371"/>
    <lineage>
        <taxon>Bacteria</taxon>
        <taxon>Bacillati</taxon>
        <taxon>Actinomycetota</taxon>
        <taxon>Coriobacteriia</taxon>
        <taxon>Eggerthellales</taxon>
        <taxon>Eggerthellaceae</taxon>
        <taxon>Raoultibacter</taxon>
    </lineage>
</organism>
<keyword evidence="6" id="KW-1185">Reference proteome</keyword>
<proteinExistence type="predicted"/>
<dbReference type="InterPro" id="IPR007197">
    <property type="entry name" value="rSAM"/>
</dbReference>
<dbReference type="Gene3D" id="3.80.30.30">
    <property type="match status" value="1"/>
</dbReference>
<sequence>MVRMIPAKTILQRSRYEPSEWFGIDYIINLYRGCPHGCIYCDNRSNCYGIKNFNEVQAKEDTDILLAKSLHAKRAAGVISTGVVSDCYNPCEEELGLTRRALEIIADCRFGADINTKSPLVTRDIDVLTRVARARSANIRFTITTADDDLARTLEPCAPAPSERFAAMKEVSSCGLFTGVMLTPLIPFVTDTRENIEEIVELAHENGARFIYTLGGISIRDGQKEYFMRKLKAMSPKLAKRFSNTYGTSYFCYSLELNDILDLLRARCEKAGMLYRMDDIIRASQNHVEQEQASLF</sequence>
<dbReference type="SFLD" id="SFLDS00029">
    <property type="entry name" value="Radical_SAM"/>
    <property type="match status" value="1"/>
</dbReference>
<dbReference type="PANTHER" id="PTHR43432">
    <property type="entry name" value="SLR0285 PROTEIN"/>
    <property type="match status" value="1"/>
</dbReference>
<evidence type="ECO:0000256" key="2">
    <source>
        <dbReference type="ARBA" id="ARBA00023004"/>
    </source>
</evidence>
<dbReference type="InterPro" id="IPR058240">
    <property type="entry name" value="rSAM_sf"/>
</dbReference>